<dbReference type="RefSeq" id="WP_184048906.1">
    <property type="nucleotide sequence ID" value="NZ_JACIGK010000058.1"/>
</dbReference>
<dbReference type="SMART" id="SM00530">
    <property type="entry name" value="HTH_XRE"/>
    <property type="match status" value="1"/>
</dbReference>
<name>A0A7W6WBU2_9PROT</name>
<protein>
    <submittedName>
        <fullName evidence="2">Transcriptional regulator with XRE-family HTH domain</fullName>
    </submittedName>
</protein>
<dbReference type="CDD" id="cd00093">
    <property type="entry name" value="HTH_XRE"/>
    <property type="match status" value="1"/>
</dbReference>
<dbReference type="GO" id="GO:0003677">
    <property type="term" value="F:DNA binding"/>
    <property type="evidence" value="ECO:0007669"/>
    <property type="project" value="InterPro"/>
</dbReference>
<reference evidence="2 3" key="1">
    <citation type="submission" date="2020-08" db="EMBL/GenBank/DDBJ databases">
        <title>Genome sequencing of Purple Non-Sulfur Bacteria from various extreme environments.</title>
        <authorList>
            <person name="Mayer M."/>
        </authorList>
    </citation>
    <scope>NUCLEOTIDE SEQUENCE [LARGE SCALE GENOMIC DNA]</scope>
    <source>
        <strain evidence="2 3">JA131</strain>
    </source>
</reference>
<feature type="domain" description="HTH cro/C1-type" evidence="1">
    <location>
        <begin position="30"/>
        <end position="84"/>
    </location>
</feature>
<dbReference type="Pfam" id="PF01381">
    <property type="entry name" value="HTH_3"/>
    <property type="match status" value="1"/>
</dbReference>
<dbReference type="InterPro" id="IPR010982">
    <property type="entry name" value="Lambda_DNA-bd_dom_sf"/>
</dbReference>
<evidence type="ECO:0000313" key="2">
    <source>
        <dbReference type="EMBL" id="MBB4268188.1"/>
    </source>
</evidence>
<comment type="caution">
    <text evidence="2">The sequence shown here is derived from an EMBL/GenBank/DDBJ whole genome shotgun (WGS) entry which is preliminary data.</text>
</comment>
<dbReference type="EMBL" id="JACIGK010000058">
    <property type="protein sequence ID" value="MBB4268188.1"/>
    <property type="molecule type" value="Genomic_DNA"/>
</dbReference>
<dbReference type="Gene3D" id="1.10.260.40">
    <property type="entry name" value="lambda repressor-like DNA-binding domains"/>
    <property type="match status" value="1"/>
</dbReference>
<dbReference type="SUPFAM" id="SSF47413">
    <property type="entry name" value="lambda repressor-like DNA-binding domains"/>
    <property type="match status" value="1"/>
</dbReference>
<dbReference type="Proteomes" id="UP000554286">
    <property type="component" value="Unassembled WGS sequence"/>
</dbReference>
<organism evidence="2 3">
    <name type="scientific">Roseospira visakhapatnamensis</name>
    <dbReference type="NCBI Taxonomy" id="390880"/>
    <lineage>
        <taxon>Bacteria</taxon>
        <taxon>Pseudomonadati</taxon>
        <taxon>Pseudomonadota</taxon>
        <taxon>Alphaproteobacteria</taxon>
        <taxon>Rhodospirillales</taxon>
        <taxon>Rhodospirillaceae</taxon>
        <taxon>Roseospira</taxon>
    </lineage>
</organism>
<gene>
    <name evidence="2" type="ORF">GGD89_003844</name>
</gene>
<dbReference type="PROSITE" id="PS50943">
    <property type="entry name" value="HTH_CROC1"/>
    <property type="match status" value="1"/>
</dbReference>
<evidence type="ECO:0000313" key="3">
    <source>
        <dbReference type="Proteomes" id="UP000554286"/>
    </source>
</evidence>
<sequence>MTPEPNTRRARRTVSIEGPDPIDSHVGRRMRLRRAVLGKSQDQVARALGVSFQQVQKYERGSNRISASRLFDVARCLDVPVGYFFDDLADDAVAARDQEVKVAFANDLVPEAGDDPMTRTETLDLIDAYYRRPPGERVHVLALLRALGSGRYAPADQAAE</sequence>
<keyword evidence="3" id="KW-1185">Reference proteome</keyword>
<evidence type="ECO:0000259" key="1">
    <source>
        <dbReference type="PROSITE" id="PS50943"/>
    </source>
</evidence>
<proteinExistence type="predicted"/>
<accession>A0A7W6WBU2</accession>
<dbReference type="AlphaFoldDB" id="A0A7W6WBU2"/>
<dbReference type="InterPro" id="IPR001387">
    <property type="entry name" value="Cro/C1-type_HTH"/>
</dbReference>